<evidence type="ECO:0000256" key="15">
    <source>
        <dbReference type="RuleBase" id="RU000461"/>
    </source>
</evidence>
<proteinExistence type="inferred from homology"/>
<dbReference type="GO" id="GO:0005506">
    <property type="term" value="F:iron ion binding"/>
    <property type="evidence" value="ECO:0007669"/>
    <property type="project" value="InterPro"/>
</dbReference>
<protein>
    <submittedName>
        <fullName evidence="16">CYP4C1_8 protein</fullName>
    </submittedName>
</protein>
<dbReference type="Pfam" id="PF00067">
    <property type="entry name" value="p450"/>
    <property type="match status" value="1"/>
</dbReference>
<comment type="subcellular location">
    <subcellularLocation>
        <location evidence="4">Endoplasmic reticulum membrane</location>
        <topology evidence="4">Peripheral membrane protein</topology>
    </subcellularLocation>
    <subcellularLocation>
        <location evidence="3">Microsome membrane</location>
        <topology evidence="3">Peripheral membrane protein</topology>
    </subcellularLocation>
</comment>
<comment type="function">
    <text evidence="2">May be involved in the metabolism of insect hormones and in the breakdown of synthetic insecticides.</text>
</comment>
<evidence type="ECO:0000256" key="11">
    <source>
        <dbReference type="ARBA" id="ARBA00023004"/>
    </source>
</evidence>
<feature type="binding site" description="axial binding residue" evidence="14">
    <location>
        <position position="509"/>
    </location>
    <ligand>
        <name>heme</name>
        <dbReference type="ChEBI" id="CHEBI:30413"/>
    </ligand>
    <ligandPart>
        <name>Fe</name>
        <dbReference type="ChEBI" id="CHEBI:18248"/>
    </ligandPart>
</feature>
<reference evidence="16" key="1">
    <citation type="submission" date="2015-01" db="EMBL/GenBank/DDBJ databases">
        <title>Transcriptome Assembly of Fopius arisanus.</title>
        <authorList>
            <person name="Geib S."/>
        </authorList>
    </citation>
    <scope>NUCLEOTIDE SEQUENCE</scope>
</reference>
<dbReference type="Gene3D" id="1.10.630.10">
    <property type="entry name" value="Cytochrome P450"/>
    <property type="match status" value="1"/>
</dbReference>
<dbReference type="PANTHER" id="PTHR24291">
    <property type="entry name" value="CYTOCHROME P450 FAMILY 4"/>
    <property type="match status" value="1"/>
</dbReference>
<accession>A0A0C9RC25</accession>
<comment type="cofactor">
    <cofactor evidence="1 14">
        <name>heme</name>
        <dbReference type="ChEBI" id="CHEBI:30413"/>
    </cofactor>
</comment>
<evidence type="ECO:0000256" key="6">
    <source>
        <dbReference type="ARBA" id="ARBA00022617"/>
    </source>
</evidence>
<gene>
    <name evidence="16" type="primary">CYP4C1_8</name>
    <name evidence="16" type="ORF">g.16500</name>
</gene>
<organism evidence="16">
    <name type="scientific">Fopius arisanus</name>
    <dbReference type="NCBI Taxonomy" id="64838"/>
    <lineage>
        <taxon>Eukaryota</taxon>
        <taxon>Metazoa</taxon>
        <taxon>Ecdysozoa</taxon>
        <taxon>Arthropoda</taxon>
        <taxon>Hexapoda</taxon>
        <taxon>Insecta</taxon>
        <taxon>Pterygota</taxon>
        <taxon>Neoptera</taxon>
        <taxon>Endopterygota</taxon>
        <taxon>Hymenoptera</taxon>
        <taxon>Apocrita</taxon>
        <taxon>Ichneumonoidea</taxon>
        <taxon>Braconidae</taxon>
        <taxon>Opiinae</taxon>
        <taxon>Fopius</taxon>
    </lineage>
</organism>
<dbReference type="GO" id="GO:0005789">
    <property type="term" value="C:endoplasmic reticulum membrane"/>
    <property type="evidence" value="ECO:0007669"/>
    <property type="project" value="UniProtKB-SubCell"/>
</dbReference>
<dbReference type="PRINTS" id="PR00463">
    <property type="entry name" value="EP450I"/>
</dbReference>
<evidence type="ECO:0000256" key="5">
    <source>
        <dbReference type="ARBA" id="ARBA00010617"/>
    </source>
</evidence>
<evidence type="ECO:0000256" key="9">
    <source>
        <dbReference type="ARBA" id="ARBA00022848"/>
    </source>
</evidence>
<sequence>ELVFYPLFDIIFLLLIYPDQQWGVERGKDIYSHCIERSYQCEENYYSVNVGPKMEMLLITFTCLSVLIVYQIIKKINNYYSWREKINRIPGPSGRFPIIGLSWDIIKVKREDRLRWFHSMANQYKNGIYRTWIGFDPTIHINTPENAEIIFRSTTFIEKSVFYDSMVPWLGQGLVTSSGDKWFRDRKLITPAFHFGILDDFAEVMVEKVAILNERLKEQVELHGNKSFDVFDIIGKCSLDIICETAMGVNVDAQSKNENEYSRAVEELSMQAVNRMVRPWLKFDWIYYRTEMGKKFRAAIEITQTRCTHVIEQKKIERQQKVKTDCQDVDEGIGKAKRRAFLDLLLESSANAVKPWTIEEIREQVDTFMFAGHDTTGALISWALFCLGNDEKVQNSIHQELHEVFGNSSEPVTTKQIPQLKYLDRVIKEVLRMFPSVAVVSRRISEDFQMGRHIIPSGCTVMMQIYQLHRDPRHWPNPSHFDPDRFLPENSKGRHPFSYVPFSGGIRNCIGQRFAIMEIKIVLTEILRKWRVKSRDNHENIKKYNALILRPHEGIFLNLYPRI</sequence>
<evidence type="ECO:0000256" key="1">
    <source>
        <dbReference type="ARBA" id="ARBA00001971"/>
    </source>
</evidence>
<keyword evidence="12 15" id="KW-0503">Monooxygenase</keyword>
<evidence type="ECO:0000256" key="14">
    <source>
        <dbReference type="PIRSR" id="PIRSR602401-1"/>
    </source>
</evidence>
<evidence type="ECO:0000256" key="10">
    <source>
        <dbReference type="ARBA" id="ARBA00023002"/>
    </source>
</evidence>
<keyword evidence="7 14" id="KW-0479">Metal-binding</keyword>
<evidence type="ECO:0000256" key="8">
    <source>
        <dbReference type="ARBA" id="ARBA00022824"/>
    </source>
</evidence>
<dbReference type="GO" id="GO:0016705">
    <property type="term" value="F:oxidoreductase activity, acting on paired donors, with incorporation or reduction of molecular oxygen"/>
    <property type="evidence" value="ECO:0007669"/>
    <property type="project" value="InterPro"/>
</dbReference>
<name>A0A0C9RC25_9HYME</name>
<comment type="similarity">
    <text evidence="5 15">Belongs to the cytochrome P450 family.</text>
</comment>
<dbReference type="InterPro" id="IPR017972">
    <property type="entry name" value="Cyt_P450_CS"/>
</dbReference>
<evidence type="ECO:0000256" key="4">
    <source>
        <dbReference type="ARBA" id="ARBA00004406"/>
    </source>
</evidence>
<dbReference type="InterPro" id="IPR001128">
    <property type="entry name" value="Cyt_P450"/>
</dbReference>
<dbReference type="AlphaFoldDB" id="A0A0C9RC25"/>
<feature type="non-terminal residue" evidence="16">
    <location>
        <position position="1"/>
    </location>
</feature>
<keyword evidence="6 14" id="KW-0349">Heme</keyword>
<evidence type="ECO:0000256" key="3">
    <source>
        <dbReference type="ARBA" id="ARBA00004174"/>
    </source>
</evidence>
<keyword evidence="11 14" id="KW-0408">Iron</keyword>
<dbReference type="InterPro" id="IPR050196">
    <property type="entry name" value="Cytochrome_P450_Monoox"/>
</dbReference>
<dbReference type="InterPro" id="IPR002401">
    <property type="entry name" value="Cyt_P450_E_grp-I"/>
</dbReference>
<evidence type="ECO:0000256" key="7">
    <source>
        <dbReference type="ARBA" id="ARBA00022723"/>
    </source>
</evidence>
<keyword evidence="10 15" id="KW-0560">Oxidoreductase</keyword>
<keyword evidence="8" id="KW-0256">Endoplasmic reticulum</keyword>
<evidence type="ECO:0000313" key="16">
    <source>
        <dbReference type="EMBL" id="JAG74248.1"/>
    </source>
</evidence>
<dbReference type="PROSITE" id="PS00086">
    <property type="entry name" value="CYTOCHROME_P450"/>
    <property type="match status" value="1"/>
</dbReference>
<evidence type="ECO:0000256" key="13">
    <source>
        <dbReference type="ARBA" id="ARBA00023136"/>
    </source>
</evidence>
<dbReference type="PRINTS" id="PR00385">
    <property type="entry name" value="P450"/>
</dbReference>
<keyword evidence="9" id="KW-0492">Microsome</keyword>
<dbReference type="PANTHER" id="PTHR24291:SF189">
    <property type="entry name" value="CYTOCHROME P450 4C3-RELATED"/>
    <property type="match status" value="1"/>
</dbReference>
<dbReference type="SUPFAM" id="SSF48264">
    <property type="entry name" value="Cytochrome P450"/>
    <property type="match status" value="1"/>
</dbReference>
<dbReference type="GO" id="GO:0020037">
    <property type="term" value="F:heme binding"/>
    <property type="evidence" value="ECO:0007669"/>
    <property type="project" value="InterPro"/>
</dbReference>
<dbReference type="InterPro" id="IPR036396">
    <property type="entry name" value="Cyt_P450_sf"/>
</dbReference>
<evidence type="ECO:0000256" key="12">
    <source>
        <dbReference type="ARBA" id="ARBA00023033"/>
    </source>
</evidence>
<evidence type="ECO:0000256" key="2">
    <source>
        <dbReference type="ARBA" id="ARBA00003690"/>
    </source>
</evidence>
<dbReference type="EMBL" id="GBYB01004481">
    <property type="protein sequence ID" value="JAG74248.1"/>
    <property type="molecule type" value="Transcribed_RNA"/>
</dbReference>
<dbReference type="CDD" id="cd20628">
    <property type="entry name" value="CYP4"/>
    <property type="match status" value="1"/>
</dbReference>
<dbReference type="GO" id="GO:0004497">
    <property type="term" value="F:monooxygenase activity"/>
    <property type="evidence" value="ECO:0007669"/>
    <property type="project" value="UniProtKB-KW"/>
</dbReference>
<keyword evidence="13" id="KW-0472">Membrane</keyword>